<dbReference type="AlphaFoldDB" id="A0AAE0FL70"/>
<proteinExistence type="predicted"/>
<keyword evidence="2" id="KW-1185">Reference proteome</keyword>
<name>A0AAE0FL70_9CHLO</name>
<organism evidence="1 2">
    <name type="scientific">Cymbomonas tetramitiformis</name>
    <dbReference type="NCBI Taxonomy" id="36881"/>
    <lineage>
        <taxon>Eukaryota</taxon>
        <taxon>Viridiplantae</taxon>
        <taxon>Chlorophyta</taxon>
        <taxon>Pyramimonadophyceae</taxon>
        <taxon>Pyramimonadales</taxon>
        <taxon>Pyramimonadaceae</taxon>
        <taxon>Cymbomonas</taxon>
    </lineage>
</organism>
<gene>
    <name evidence="1" type="ORF">CYMTET_29263</name>
</gene>
<dbReference type="Proteomes" id="UP001190700">
    <property type="component" value="Unassembled WGS sequence"/>
</dbReference>
<accession>A0AAE0FL70</accession>
<reference evidence="1 2" key="1">
    <citation type="journal article" date="2015" name="Genome Biol. Evol.">
        <title>Comparative Genomics of a Bacterivorous Green Alga Reveals Evolutionary Causalities and Consequences of Phago-Mixotrophic Mode of Nutrition.</title>
        <authorList>
            <person name="Burns J.A."/>
            <person name="Paasch A."/>
            <person name="Narechania A."/>
            <person name="Kim E."/>
        </authorList>
    </citation>
    <scope>NUCLEOTIDE SEQUENCE [LARGE SCALE GENOMIC DNA]</scope>
    <source>
        <strain evidence="1 2">PLY_AMNH</strain>
    </source>
</reference>
<feature type="non-terminal residue" evidence="1">
    <location>
        <position position="290"/>
    </location>
</feature>
<sequence length="290" mass="34202">MGLLGKAHPILPSACKRQVLLFWYQWYLKQREQHVQVSRYETRRTHAVCGKFFHAWRAFVRAGRLNQAKLFRALQRREQRTKSCILKTLTQRKEDVAKGAKALRQACQFHRQCLQVKGLYEWKQGVLWQLQVTAWSTSLLRGRCRRVLHAWRWQPEMRTAQVTQLLHAMRRVDQVLLRYTKAAWTRTTQRSKLLGVLTSRLEHARNLRMLDTAFSWWFETHAATALVYADQHVEALADSRNLELTFREWCALLDARAKMTADRRVEIRVEDGAVAIADSHACTSFFKAWR</sequence>
<dbReference type="EMBL" id="LGRX02016611">
    <property type="protein sequence ID" value="KAK3261851.1"/>
    <property type="molecule type" value="Genomic_DNA"/>
</dbReference>
<comment type="caution">
    <text evidence="1">The sequence shown here is derived from an EMBL/GenBank/DDBJ whole genome shotgun (WGS) entry which is preliminary data.</text>
</comment>
<evidence type="ECO:0008006" key="3">
    <source>
        <dbReference type="Google" id="ProtNLM"/>
    </source>
</evidence>
<evidence type="ECO:0000313" key="1">
    <source>
        <dbReference type="EMBL" id="KAK3261851.1"/>
    </source>
</evidence>
<protein>
    <recommendedName>
        <fullName evidence="3">Sfi1 spindle body domain-containing protein</fullName>
    </recommendedName>
</protein>
<evidence type="ECO:0000313" key="2">
    <source>
        <dbReference type="Proteomes" id="UP001190700"/>
    </source>
</evidence>